<dbReference type="EMBL" id="ABCK01000002">
    <property type="protein sequence ID" value="EDM29202.1"/>
    <property type="molecule type" value="Genomic_DNA"/>
</dbReference>
<sequence length="59" mass="6700">MAKACQLNLRPSQNKIDGKTKKPHDYDFSTEKSLEAIMTSLGRWKLHITPSLPPYRPCG</sequence>
<organism evidence="2 3">
    <name type="scientific">Lentisphaera araneosa HTCC2155</name>
    <dbReference type="NCBI Taxonomy" id="313628"/>
    <lineage>
        <taxon>Bacteria</taxon>
        <taxon>Pseudomonadati</taxon>
        <taxon>Lentisphaerota</taxon>
        <taxon>Lentisphaeria</taxon>
        <taxon>Lentisphaerales</taxon>
        <taxon>Lentisphaeraceae</taxon>
        <taxon>Lentisphaera</taxon>
    </lineage>
</organism>
<evidence type="ECO:0000313" key="3">
    <source>
        <dbReference type="Proteomes" id="UP000004947"/>
    </source>
</evidence>
<feature type="compositionally biased region" description="Basic and acidic residues" evidence="1">
    <location>
        <begin position="16"/>
        <end position="25"/>
    </location>
</feature>
<accession>A6DG85</accession>
<evidence type="ECO:0000313" key="2">
    <source>
        <dbReference type="EMBL" id="EDM29202.1"/>
    </source>
</evidence>
<dbReference type="STRING" id="313628.LNTAR_22469"/>
<comment type="caution">
    <text evidence="2">The sequence shown here is derived from an EMBL/GenBank/DDBJ whole genome shotgun (WGS) entry which is preliminary data.</text>
</comment>
<reference evidence="2 3" key="1">
    <citation type="journal article" date="2010" name="J. Bacteriol.">
        <title>Genome sequence of Lentisphaera araneosa HTCC2155T, the type species of the order Lentisphaerales in the phylum Lentisphaerae.</title>
        <authorList>
            <person name="Thrash J.C."/>
            <person name="Cho J.C."/>
            <person name="Vergin K.L."/>
            <person name="Morris R.M."/>
            <person name="Giovannoni S.J."/>
        </authorList>
    </citation>
    <scope>NUCLEOTIDE SEQUENCE [LARGE SCALE GENOMIC DNA]</scope>
    <source>
        <strain evidence="2 3">HTCC2155</strain>
    </source>
</reference>
<name>A6DG85_9BACT</name>
<evidence type="ECO:0000256" key="1">
    <source>
        <dbReference type="SAM" id="MobiDB-lite"/>
    </source>
</evidence>
<protein>
    <submittedName>
        <fullName evidence="2">Uncharacterized protein</fullName>
    </submittedName>
</protein>
<feature type="region of interest" description="Disordered" evidence="1">
    <location>
        <begin position="1"/>
        <end position="25"/>
    </location>
</feature>
<gene>
    <name evidence="2" type="ORF">LNTAR_22469</name>
</gene>
<dbReference type="Proteomes" id="UP000004947">
    <property type="component" value="Unassembled WGS sequence"/>
</dbReference>
<keyword evidence="3" id="KW-1185">Reference proteome</keyword>
<proteinExistence type="predicted"/>
<dbReference type="AlphaFoldDB" id="A6DG85"/>